<accession>A0A972SHF2</accession>
<feature type="compositionally biased region" description="Basic and acidic residues" evidence="1">
    <location>
        <begin position="20"/>
        <end position="30"/>
    </location>
</feature>
<name>A0A972SHF2_9BURK</name>
<dbReference type="AlphaFoldDB" id="A0A972SHF2"/>
<reference evidence="2 3" key="1">
    <citation type="submission" date="2019-11" db="EMBL/GenBank/DDBJ databases">
        <title>Metabolism of dissolved organic matter in forest soils.</title>
        <authorList>
            <person name="Cyle K.T."/>
            <person name="Wilhelm R.C."/>
            <person name="Martinez C.E."/>
        </authorList>
    </citation>
    <scope>NUCLEOTIDE SEQUENCE [LARGE SCALE GENOMIC DNA]</scope>
    <source>
        <strain evidence="2 3">5N</strain>
    </source>
</reference>
<sequence length="106" mass="11439">MKSHKIQVTTNSAGQPNLTERLDREPSPRRRADLIKHLAELGAMLESIGLTNLLGSTTSRSDATNMSIVPSSESKPINGELGHDFFTNALADYMPGSSRTSEKAPS</sequence>
<dbReference type="RefSeq" id="WP_172162649.1">
    <property type="nucleotide sequence ID" value="NZ_WOEZ01000043.1"/>
</dbReference>
<proteinExistence type="predicted"/>
<gene>
    <name evidence="2" type="ORF">GNZ13_09500</name>
</gene>
<organism evidence="2 3">
    <name type="scientific">Paraburkholderia elongata</name>
    <dbReference type="NCBI Taxonomy" id="2675747"/>
    <lineage>
        <taxon>Bacteria</taxon>
        <taxon>Pseudomonadati</taxon>
        <taxon>Pseudomonadota</taxon>
        <taxon>Betaproteobacteria</taxon>
        <taxon>Burkholderiales</taxon>
        <taxon>Burkholderiaceae</taxon>
        <taxon>Paraburkholderia</taxon>
    </lineage>
</organism>
<evidence type="ECO:0000313" key="3">
    <source>
        <dbReference type="Proteomes" id="UP000655523"/>
    </source>
</evidence>
<dbReference type="Proteomes" id="UP000655523">
    <property type="component" value="Unassembled WGS sequence"/>
</dbReference>
<feature type="compositionally biased region" description="Polar residues" evidence="1">
    <location>
        <begin position="56"/>
        <end position="75"/>
    </location>
</feature>
<protein>
    <submittedName>
        <fullName evidence="2">Uncharacterized protein</fullName>
    </submittedName>
</protein>
<dbReference type="EMBL" id="WOEZ01000043">
    <property type="protein sequence ID" value="NPT54837.1"/>
    <property type="molecule type" value="Genomic_DNA"/>
</dbReference>
<keyword evidence="3" id="KW-1185">Reference proteome</keyword>
<feature type="region of interest" description="Disordered" evidence="1">
    <location>
        <begin position="1"/>
        <end position="30"/>
    </location>
</feature>
<evidence type="ECO:0000256" key="1">
    <source>
        <dbReference type="SAM" id="MobiDB-lite"/>
    </source>
</evidence>
<feature type="region of interest" description="Disordered" evidence="1">
    <location>
        <begin position="56"/>
        <end position="80"/>
    </location>
</feature>
<evidence type="ECO:0000313" key="2">
    <source>
        <dbReference type="EMBL" id="NPT54837.1"/>
    </source>
</evidence>
<comment type="caution">
    <text evidence="2">The sequence shown here is derived from an EMBL/GenBank/DDBJ whole genome shotgun (WGS) entry which is preliminary data.</text>
</comment>
<feature type="compositionally biased region" description="Polar residues" evidence="1">
    <location>
        <begin position="1"/>
        <end position="18"/>
    </location>
</feature>